<name>A0AAN9GGR4_9CAEN</name>
<evidence type="ECO:0000313" key="3">
    <source>
        <dbReference type="Proteomes" id="UP001374579"/>
    </source>
</evidence>
<feature type="chain" id="PRO_5042820387" evidence="1">
    <location>
        <begin position="19"/>
        <end position="707"/>
    </location>
</feature>
<reference evidence="2 3" key="1">
    <citation type="submission" date="2024-02" db="EMBL/GenBank/DDBJ databases">
        <title>Chromosome-scale genome assembly of the rough periwinkle Littorina saxatilis.</title>
        <authorList>
            <person name="De Jode A."/>
            <person name="Faria R."/>
            <person name="Formenti G."/>
            <person name="Sims Y."/>
            <person name="Smith T.P."/>
            <person name="Tracey A."/>
            <person name="Wood J.M.D."/>
            <person name="Zagrodzka Z.B."/>
            <person name="Johannesson K."/>
            <person name="Butlin R.K."/>
            <person name="Leder E.H."/>
        </authorList>
    </citation>
    <scope>NUCLEOTIDE SEQUENCE [LARGE SCALE GENOMIC DNA]</scope>
    <source>
        <strain evidence="2">Snail1</strain>
        <tissue evidence="2">Muscle</tissue>
    </source>
</reference>
<feature type="signal peptide" evidence="1">
    <location>
        <begin position="1"/>
        <end position="18"/>
    </location>
</feature>
<sequence>MEVVKLLVLCMCLHGVVGEWQKWTCEAGGKSSIKPFGGRYRRPYFNLPCRYKMANVKCKGDQTEVFAENDLAFTWKRDLFISAVTIRIHTKNDNGCKTYQTLTLNTANFTQYLSKKNYSASPWEWSSNGCQIDADKKNVGFYETYRRMAKVTVGKLTVSYQYTTNTMRRARNIPTLEIRCVGHKFKSFENYPESFCGTENTTQEDLDAVERQIPGDSRRVLGTGYMYAALAKQPDVQQTDPQCQEIQRFAQGQCRSWGDKNSECQSILGRWGESGSRRGYCEGRGDNRFKVYMECMRVKCGLVCNSQGPDGTCETLKRAAKECEDSGSIGGVLNALLVQANCPRHLKYAIKGSSNWVQTYKKQACTVIDKEFSWWGRTSFKDMSTFFTDRGFRITIPCSYKMADIVCGGVQSQVTAEHALDKQGRAFVSKVTVTTYIYYNRTYNGRTYRTRGFYVNTLRDINLKRFIKTREAENKTDPWIGTWRGSELAGDDRVLGRYDNNTKSAILEHRGLKVTFRYTDSRQAVRPDNPALEIRCSDPDFRAKEKFPGTLCGSPETSQNTLVGDLVKNIPAQPGHTSYNKDVVLLAYQNIKEGGKDCKEVANILEKGCVNMGDVLTECHLMYDMTATDLNYAQCAHKKRDLDPFKLYVTCLRVLCGAEGYTSSETCGTLRQVNDACRHQVKHPHLHISNLMQQAVCRQNSTSNATS</sequence>
<dbReference type="AlphaFoldDB" id="A0AAN9GGR4"/>
<organism evidence="2 3">
    <name type="scientific">Littorina saxatilis</name>
    <dbReference type="NCBI Taxonomy" id="31220"/>
    <lineage>
        <taxon>Eukaryota</taxon>
        <taxon>Metazoa</taxon>
        <taxon>Spiralia</taxon>
        <taxon>Lophotrochozoa</taxon>
        <taxon>Mollusca</taxon>
        <taxon>Gastropoda</taxon>
        <taxon>Caenogastropoda</taxon>
        <taxon>Littorinimorpha</taxon>
        <taxon>Littorinoidea</taxon>
        <taxon>Littorinidae</taxon>
        <taxon>Littorina</taxon>
    </lineage>
</organism>
<evidence type="ECO:0000256" key="1">
    <source>
        <dbReference type="SAM" id="SignalP"/>
    </source>
</evidence>
<evidence type="ECO:0000313" key="2">
    <source>
        <dbReference type="EMBL" id="KAK7108333.1"/>
    </source>
</evidence>
<dbReference type="EMBL" id="JBAMIC010000004">
    <property type="protein sequence ID" value="KAK7108333.1"/>
    <property type="molecule type" value="Genomic_DNA"/>
</dbReference>
<dbReference type="Proteomes" id="UP001374579">
    <property type="component" value="Unassembled WGS sequence"/>
</dbReference>
<proteinExistence type="predicted"/>
<comment type="caution">
    <text evidence="2">The sequence shown here is derived from an EMBL/GenBank/DDBJ whole genome shotgun (WGS) entry which is preliminary data.</text>
</comment>
<protein>
    <submittedName>
        <fullName evidence="2">Uncharacterized protein</fullName>
    </submittedName>
</protein>
<accession>A0AAN9GGR4</accession>
<gene>
    <name evidence="2" type="ORF">V1264_016087</name>
</gene>
<keyword evidence="1" id="KW-0732">Signal</keyword>
<keyword evidence="3" id="KW-1185">Reference proteome</keyword>